<name>A0A3N4JSC9_9PEZI</name>
<keyword evidence="3" id="KW-1185">Reference proteome</keyword>
<accession>A0A3N4JSC9</accession>
<evidence type="ECO:0000313" key="2">
    <source>
        <dbReference type="EMBL" id="RPB01243.1"/>
    </source>
</evidence>
<dbReference type="EMBL" id="ML120375">
    <property type="protein sequence ID" value="RPB01243.1"/>
    <property type="molecule type" value="Genomic_DNA"/>
</dbReference>
<proteinExistence type="predicted"/>
<feature type="transmembrane region" description="Helical" evidence="1">
    <location>
        <begin position="72"/>
        <end position="92"/>
    </location>
</feature>
<keyword evidence="1" id="KW-0472">Membrane</keyword>
<sequence length="119" mass="13950">MMIYRKILSSTPFWGADEAGIRIVMLVKIERLLAKRHGRKRRKSASATSNVINAYHQPHHSHKIQYKSRARLNSTYVIIMSFYMTSIPVTWVKPRQYSARYLSAYPSRIRTVYLHSPVL</sequence>
<keyword evidence="1" id="KW-0812">Transmembrane</keyword>
<gene>
    <name evidence="2" type="ORF">L873DRAFT_1788539</name>
</gene>
<keyword evidence="1" id="KW-1133">Transmembrane helix</keyword>
<evidence type="ECO:0000256" key="1">
    <source>
        <dbReference type="SAM" id="Phobius"/>
    </source>
</evidence>
<dbReference type="Proteomes" id="UP000276215">
    <property type="component" value="Unassembled WGS sequence"/>
</dbReference>
<evidence type="ECO:0000313" key="3">
    <source>
        <dbReference type="Proteomes" id="UP000276215"/>
    </source>
</evidence>
<dbReference type="AlphaFoldDB" id="A0A3N4JSC9"/>
<reference evidence="2 3" key="1">
    <citation type="journal article" date="2018" name="Nat. Ecol. Evol.">
        <title>Pezizomycetes genomes reveal the molecular basis of ectomycorrhizal truffle lifestyle.</title>
        <authorList>
            <person name="Murat C."/>
            <person name="Payen T."/>
            <person name="Noel B."/>
            <person name="Kuo A."/>
            <person name="Morin E."/>
            <person name="Chen J."/>
            <person name="Kohler A."/>
            <person name="Krizsan K."/>
            <person name="Balestrini R."/>
            <person name="Da Silva C."/>
            <person name="Montanini B."/>
            <person name="Hainaut M."/>
            <person name="Levati E."/>
            <person name="Barry K.W."/>
            <person name="Belfiori B."/>
            <person name="Cichocki N."/>
            <person name="Clum A."/>
            <person name="Dockter R.B."/>
            <person name="Fauchery L."/>
            <person name="Guy J."/>
            <person name="Iotti M."/>
            <person name="Le Tacon F."/>
            <person name="Lindquist E.A."/>
            <person name="Lipzen A."/>
            <person name="Malagnac F."/>
            <person name="Mello A."/>
            <person name="Molinier V."/>
            <person name="Miyauchi S."/>
            <person name="Poulain J."/>
            <person name="Riccioni C."/>
            <person name="Rubini A."/>
            <person name="Sitrit Y."/>
            <person name="Splivallo R."/>
            <person name="Traeger S."/>
            <person name="Wang M."/>
            <person name="Zifcakova L."/>
            <person name="Wipf D."/>
            <person name="Zambonelli A."/>
            <person name="Paolocci F."/>
            <person name="Nowrousian M."/>
            <person name="Ottonello S."/>
            <person name="Baldrian P."/>
            <person name="Spatafora J.W."/>
            <person name="Henrissat B."/>
            <person name="Nagy L.G."/>
            <person name="Aury J.M."/>
            <person name="Wincker P."/>
            <person name="Grigoriev I.V."/>
            <person name="Bonfante P."/>
            <person name="Martin F.M."/>
        </authorList>
    </citation>
    <scope>NUCLEOTIDE SEQUENCE [LARGE SCALE GENOMIC DNA]</scope>
    <source>
        <strain evidence="2 3">120613-1</strain>
    </source>
</reference>
<organism evidence="2 3">
    <name type="scientific">Choiromyces venosus 120613-1</name>
    <dbReference type="NCBI Taxonomy" id="1336337"/>
    <lineage>
        <taxon>Eukaryota</taxon>
        <taxon>Fungi</taxon>
        <taxon>Dikarya</taxon>
        <taxon>Ascomycota</taxon>
        <taxon>Pezizomycotina</taxon>
        <taxon>Pezizomycetes</taxon>
        <taxon>Pezizales</taxon>
        <taxon>Tuberaceae</taxon>
        <taxon>Choiromyces</taxon>
    </lineage>
</organism>
<protein>
    <submittedName>
        <fullName evidence="2">Uncharacterized protein</fullName>
    </submittedName>
</protein>